<dbReference type="EMBL" id="KQ241885">
    <property type="protein sequence ID" value="KNC82868.1"/>
    <property type="molecule type" value="Genomic_DNA"/>
</dbReference>
<dbReference type="Proteomes" id="UP000054560">
    <property type="component" value="Unassembled WGS sequence"/>
</dbReference>
<feature type="non-terminal residue" evidence="1">
    <location>
        <position position="1"/>
    </location>
</feature>
<organism evidence="1 2">
    <name type="scientific">Sphaeroforma arctica JP610</name>
    <dbReference type="NCBI Taxonomy" id="667725"/>
    <lineage>
        <taxon>Eukaryota</taxon>
        <taxon>Ichthyosporea</taxon>
        <taxon>Ichthyophonida</taxon>
        <taxon>Sphaeroforma</taxon>
    </lineage>
</organism>
<dbReference type="RefSeq" id="XP_014156770.1">
    <property type="nucleotide sequence ID" value="XM_014301295.1"/>
</dbReference>
<protein>
    <submittedName>
        <fullName evidence="1">Uncharacterized protein</fullName>
    </submittedName>
</protein>
<dbReference type="AlphaFoldDB" id="A0A0L0G3S8"/>
<gene>
    <name evidence="1" type="ORF">SARC_04867</name>
</gene>
<reference evidence="1 2" key="1">
    <citation type="submission" date="2011-02" db="EMBL/GenBank/DDBJ databases">
        <title>The Genome Sequence of Sphaeroforma arctica JP610.</title>
        <authorList>
            <consortium name="The Broad Institute Genome Sequencing Platform"/>
            <person name="Russ C."/>
            <person name="Cuomo C."/>
            <person name="Young S.K."/>
            <person name="Zeng Q."/>
            <person name="Gargeya S."/>
            <person name="Alvarado L."/>
            <person name="Berlin A."/>
            <person name="Chapman S.B."/>
            <person name="Chen Z."/>
            <person name="Freedman E."/>
            <person name="Gellesch M."/>
            <person name="Goldberg J."/>
            <person name="Griggs A."/>
            <person name="Gujja S."/>
            <person name="Heilman E."/>
            <person name="Heiman D."/>
            <person name="Howarth C."/>
            <person name="Mehta T."/>
            <person name="Neiman D."/>
            <person name="Pearson M."/>
            <person name="Roberts A."/>
            <person name="Saif S."/>
            <person name="Shea T."/>
            <person name="Shenoy N."/>
            <person name="Sisk P."/>
            <person name="Stolte C."/>
            <person name="Sykes S."/>
            <person name="White J."/>
            <person name="Yandava C."/>
            <person name="Burger G."/>
            <person name="Gray M.W."/>
            <person name="Holland P.W.H."/>
            <person name="King N."/>
            <person name="Lang F.B.F."/>
            <person name="Roger A.J."/>
            <person name="Ruiz-Trillo I."/>
            <person name="Haas B."/>
            <person name="Nusbaum C."/>
            <person name="Birren B."/>
        </authorList>
    </citation>
    <scope>NUCLEOTIDE SEQUENCE [LARGE SCALE GENOMIC DNA]</scope>
    <source>
        <strain evidence="1 2">JP610</strain>
    </source>
</reference>
<keyword evidence="2" id="KW-1185">Reference proteome</keyword>
<dbReference type="GeneID" id="25905371"/>
<evidence type="ECO:0000313" key="1">
    <source>
        <dbReference type="EMBL" id="KNC82868.1"/>
    </source>
</evidence>
<proteinExistence type="predicted"/>
<evidence type="ECO:0000313" key="2">
    <source>
        <dbReference type="Proteomes" id="UP000054560"/>
    </source>
</evidence>
<name>A0A0L0G3S8_9EUKA</name>
<accession>A0A0L0G3S8</accession>
<sequence length="79" mass="8957">VEYLANAAELDNADEYVLPRLHDLLDEVDMLIGATTISPAKEVDPNAYLDFDQSQLRKLYKKCGLPKKELDEIIKAIHD</sequence>